<evidence type="ECO:0000256" key="1">
    <source>
        <dbReference type="SAM" id="Phobius"/>
    </source>
</evidence>
<evidence type="ECO:0000313" key="4">
    <source>
        <dbReference type="EMBL" id="NRO35304.1"/>
    </source>
</evidence>
<proteinExistence type="predicted"/>
<reference evidence="4" key="2">
    <citation type="submission" date="2019-09" db="EMBL/GenBank/DDBJ databases">
        <title>Comparative genomic analysis of Lactobacillus helveticus.</title>
        <authorList>
            <person name="Zhang H."/>
            <person name="Chen Y."/>
            <person name="Zhong Z."/>
        </authorList>
    </citation>
    <scope>NUCLEOTIDE SEQUENCE</scope>
    <source>
        <strain evidence="4">IMAU30003</strain>
    </source>
</reference>
<sequence>MMMYLLYILIGLLIVLGVNLAITAFWAVHDMYVHRDREDQDLTTFKKYFVKNNNIPTKMSDIFN</sequence>
<reference evidence="3" key="3">
    <citation type="submission" date="2020-07" db="EMBL/GenBank/DDBJ databases">
        <title>Draft genome sequence of Lactobacillus helveticus strain JCM 1062.</title>
        <authorList>
            <person name="Endo A."/>
            <person name="Maeno S."/>
            <person name="Kido Y."/>
        </authorList>
    </citation>
    <scope>NUCLEOTIDE SEQUENCE</scope>
    <source>
        <strain evidence="3">JCM 1062</strain>
    </source>
</reference>
<accession>A0A386RGN6</accession>
<keyword evidence="1" id="KW-0812">Transmembrane</keyword>
<dbReference type="Proteomes" id="UP000651333">
    <property type="component" value="Unassembled WGS sequence"/>
</dbReference>
<keyword evidence="1" id="KW-1133">Transmembrane helix</keyword>
<protein>
    <submittedName>
        <fullName evidence="2">Uncharacterized protein</fullName>
    </submittedName>
</protein>
<dbReference type="EMBL" id="WCHB01000054">
    <property type="protein sequence ID" value="NRO35304.1"/>
    <property type="molecule type" value="Genomic_DNA"/>
</dbReference>
<evidence type="ECO:0000313" key="2">
    <source>
        <dbReference type="EMBL" id="AYE62393.1"/>
    </source>
</evidence>
<feature type="transmembrane region" description="Helical" evidence="1">
    <location>
        <begin position="6"/>
        <end position="28"/>
    </location>
</feature>
<dbReference type="EMBL" id="BLYV01000386">
    <property type="protein sequence ID" value="GFP13865.1"/>
    <property type="molecule type" value="Genomic_DNA"/>
</dbReference>
<gene>
    <name evidence="2" type="ORF">BC335_2029</name>
    <name evidence="4" type="ORF">IMAU30003_01554</name>
    <name evidence="3" type="ORF">LHEJCM1062_17370</name>
</gene>
<dbReference type="Proteomes" id="UP000630086">
    <property type="component" value="Unassembled WGS sequence"/>
</dbReference>
<evidence type="ECO:0000313" key="5">
    <source>
        <dbReference type="Proteomes" id="UP000267794"/>
    </source>
</evidence>
<name>A0A386RGN6_LACHE</name>
<dbReference type="Proteomes" id="UP000267794">
    <property type="component" value="Chromosome"/>
</dbReference>
<evidence type="ECO:0000313" key="3">
    <source>
        <dbReference type="EMBL" id="GFP13865.1"/>
    </source>
</evidence>
<dbReference type="AlphaFoldDB" id="A0A386RGN6"/>
<organism evidence="2 5">
    <name type="scientific">Lactobacillus helveticus</name>
    <name type="common">Lactobacillus suntoryeus</name>
    <dbReference type="NCBI Taxonomy" id="1587"/>
    <lineage>
        <taxon>Bacteria</taxon>
        <taxon>Bacillati</taxon>
        <taxon>Bacillota</taxon>
        <taxon>Bacilli</taxon>
        <taxon>Lactobacillales</taxon>
        <taxon>Lactobacillaceae</taxon>
        <taxon>Lactobacillus</taxon>
    </lineage>
</organism>
<keyword evidence="1" id="KW-0472">Membrane</keyword>
<dbReference type="EMBL" id="CP017982">
    <property type="protein sequence ID" value="AYE62393.1"/>
    <property type="molecule type" value="Genomic_DNA"/>
</dbReference>
<dbReference type="OMA" id="FWALHDM"/>
<reference evidence="2 5" key="1">
    <citation type="submission" date="2016-10" db="EMBL/GenBank/DDBJ databases">
        <title>Complete genomic sequencing of Lactobacillus helveticus LH99 and comparative genome analysis.</title>
        <authorList>
            <person name="Li N."/>
            <person name="You C."/>
            <person name="Liu Z."/>
        </authorList>
    </citation>
    <scope>NUCLEOTIDE SEQUENCE [LARGE SCALE GENOMIC DNA]</scope>
    <source>
        <strain evidence="2 5">LH99</strain>
    </source>
</reference>